<keyword evidence="2" id="KW-0472">Membrane</keyword>
<accession>A0AAE0XL84</accession>
<comment type="caution">
    <text evidence="3">The sequence shown here is derived from an EMBL/GenBank/DDBJ whole genome shotgun (WGS) entry which is preliminary data.</text>
</comment>
<feature type="compositionally biased region" description="Low complexity" evidence="1">
    <location>
        <begin position="194"/>
        <end position="250"/>
    </location>
</feature>
<protein>
    <submittedName>
        <fullName evidence="3">Uncharacterized protein</fullName>
    </submittedName>
</protein>
<gene>
    <name evidence="3" type="ORF">B0T22DRAFT_108325</name>
</gene>
<evidence type="ECO:0000256" key="2">
    <source>
        <dbReference type="SAM" id="Phobius"/>
    </source>
</evidence>
<reference evidence="3" key="1">
    <citation type="journal article" date="2023" name="Mol. Phylogenet. Evol.">
        <title>Genome-scale phylogeny and comparative genomics of the fungal order Sordariales.</title>
        <authorList>
            <person name="Hensen N."/>
            <person name="Bonometti L."/>
            <person name="Westerberg I."/>
            <person name="Brannstrom I.O."/>
            <person name="Guillou S."/>
            <person name="Cros-Aarteil S."/>
            <person name="Calhoun S."/>
            <person name="Haridas S."/>
            <person name="Kuo A."/>
            <person name="Mondo S."/>
            <person name="Pangilinan J."/>
            <person name="Riley R."/>
            <person name="LaButti K."/>
            <person name="Andreopoulos B."/>
            <person name="Lipzen A."/>
            <person name="Chen C."/>
            <person name="Yan M."/>
            <person name="Daum C."/>
            <person name="Ng V."/>
            <person name="Clum A."/>
            <person name="Steindorff A."/>
            <person name="Ohm R.A."/>
            <person name="Martin F."/>
            <person name="Silar P."/>
            <person name="Natvig D.O."/>
            <person name="Lalanne C."/>
            <person name="Gautier V."/>
            <person name="Ament-Velasquez S.L."/>
            <person name="Kruys A."/>
            <person name="Hutchinson M.I."/>
            <person name="Powell A.J."/>
            <person name="Barry K."/>
            <person name="Miller A.N."/>
            <person name="Grigoriev I.V."/>
            <person name="Debuchy R."/>
            <person name="Gladieux P."/>
            <person name="Hiltunen Thoren M."/>
            <person name="Johannesson H."/>
        </authorList>
    </citation>
    <scope>NUCLEOTIDE SEQUENCE</scope>
    <source>
        <strain evidence="3">CBS 314.62</strain>
    </source>
</reference>
<organism evidence="3 4">
    <name type="scientific">Podospora appendiculata</name>
    <dbReference type="NCBI Taxonomy" id="314037"/>
    <lineage>
        <taxon>Eukaryota</taxon>
        <taxon>Fungi</taxon>
        <taxon>Dikarya</taxon>
        <taxon>Ascomycota</taxon>
        <taxon>Pezizomycotina</taxon>
        <taxon>Sordariomycetes</taxon>
        <taxon>Sordariomycetidae</taxon>
        <taxon>Sordariales</taxon>
        <taxon>Podosporaceae</taxon>
        <taxon>Podospora</taxon>
    </lineage>
</organism>
<feature type="region of interest" description="Disordered" evidence="1">
    <location>
        <begin position="190"/>
        <end position="250"/>
    </location>
</feature>
<feature type="region of interest" description="Disordered" evidence="1">
    <location>
        <begin position="162"/>
        <end position="181"/>
    </location>
</feature>
<proteinExistence type="predicted"/>
<evidence type="ECO:0000256" key="1">
    <source>
        <dbReference type="SAM" id="MobiDB-lite"/>
    </source>
</evidence>
<keyword evidence="4" id="KW-1185">Reference proteome</keyword>
<feature type="compositionally biased region" description="Low complexity" evidence="1">
    <location>
        <begin position="166"/>
        <end position="181"/>
    </location>
</feature>
<reference evidence="3" key="2">
    <citation type="submission" date="2023-06" db="EMBL/GenBank/DDBJ databases">
        <authorList>
            <consortium name="Lawrence Berkeley National Laboratory"/>
            <person name="Haridas S."/>
            <person name="Hensen N."/>
            <person name="Bonometti L."/>
            <person name="Westerberg I."/>
            <person name="Brannstrom I.O."/>
            <person name="Guillou S."/>
            <person name="Cros-Aarteil S."/>
            <person name="Calhoun S."/>
            <person name="Kuo A."/>
            <person name="Mondo S."/>
            <person name="Pangilinan J."/>
            <person name="Riley R."/>
            <person name="Labutti K."/>
            <person name="Andreopoulos B."/>
            <person name="Lipzen A."/>
            <person name="Chen C."/>
            <person name="Yanf M."/>
            <person name="Daum C."/>
            <person name="Ng V."/>
            <person name="Clum A."/>
            <person name="Steindorff A."/>
            <person name="Ohm R."/>
            <person name="Martin F."/>
            <person name="Silar P."/>
            <person name="Natvig D."/>
            <person name="Lalanne C."/>
            <person name="Gautier V."/>
            <person name="Ament-Velasquez S.L."/>
            <person name="Kruys A."/>
            <person name="Hutchinson M.I."/>
            <person name="Powell A.J."/>
            <person name="Barry K."/>
            <person name="Miller A.N."/>
            <person name="Grigoriev I.V."/>
            <person name="Debuchy R."/>
            <person name="Gladieux P."/>
            <person name="Thoren M.H."/>
            <person name="Johannesson H."/>
        </authorList>
    </citation>
    <scope>NUCLEOTIDE SEQUENCE</scope>
    <source>
        <strain evidence="3">CBS 314.62</strain>
    </source>
</reference>
<feature type="transmembrane region" description="Helical" evidence="2">
    <location>
        <begin position="275"/>
        <end position="294"/>
    </location>
</feature>
<dbReference type="Proteomes" id="UP001270362">
    <property type="component" value="Unassembled WGS sequence"/>
</dbReference>
<evidence type="ECO:0000313" key="3">
    <source>
        <dbReference type="EMBL" id="KAK3695477.1"/>
    </source>
</evidence>
<keyword evidence="2" id="KW-1133">Transmembrane helix</keyword>
<name>A0AAE0XL84_9PEZI</name>
<keyword evidence="2" id="KW-0812">Transmembrane</keyword>
<dbReference type="AlphaFoldDB" id="A0AAE0XL84"/>
<evidence type="ECO:0000313" key="4">
    <source>
        <dbReference type="Proteomes" id="UP001270362"/>
    </source>
</evidence>
<dbReference type="EMBL" id="JAULSO010000001">
    <property type="protein sequence ID" value="KAK3695477.1"/>
    <property type="molecule type" value="Genomic_DNA"/>
</dbReference>
<sequence length="295" mass="29223">MYLDKCMPGRQAINQHTIQNTKPLATMIPLKRLASIALGASVSLLFIPLSSSQQVPPDKSFDCSNTNFQVIYTACAAGDYTNCCAVGTDCCAGGCCDLLSVCVGVGTSKETCCDYSDVTHCGTGPDQPKPSVVCTGSSGLSSYKCPPGSTCNIHNDSCYPPQGGASSSDSSPQLPSTSSSSSAVSFLTAGLPASSSGSPDPVTVTVVPSLSSSSPAEGETRTVTVGGSSSSPGGGAVVTVTTGPPNPTGSVVTVGLPSASTSTSTTKSGAGVERVGGTVLVGMVLMGAVVLVVAI</sequence>